<feature type="signal peptide" evidence="1">
    <location>
        <begin position="1"/>
        <end position="21"/>
    </location>
</feature>
<feature type="chain" id="PRO_5045525968" description="Lipoprotein" evidence="1">
    <location>
        <begin position="22"/>
        <end position="118"/>
    </location>
</feature>
<proteinExistence type="predicted"/>
<accession>A0ABS7N9H5</accession>
<reference evidence="2 3" key="1">
    <citation type="submission" date="2021-06" db="EMBL/GenBank/DDBJ databases">
        <title>50 bacteria genomes isolated from Dapeng, Shenzhen, China.</title>
        <authorList>
            <person name="Zheng W."/>
            <person name="Yu S."/>
            <person name="Huang Y."/>
        </authorList>
    </citation>
    <scope>NUCLEOTIDE SEQUENCE [LARGE SCALE GENOMIC DNA]</scope>
    <source>
        <strain evidence="2 3">DP1N14-2</strain>
    </source>
</reference>
<comment type="caution">
    <text evidence="2">The sequence shown here is derived from an EMBL/GenBank/DDBJ whole genome shotgun (WGS) entry which is preliminary data.</text>
</comment>
<dbReference type="RefSeq" id="WP_222506941.1">
    <property type="nucleotide sequence ID" value="NZ_JAHVJA010000001.1"/>
</dbReference>
<organism evidence="2 3">
    <name type="scientific">Leisingera daeponensis</name>
    <dbReference type="NCBI Taxonomy" id="405746"/>
    <lineage>
        <taxon>Bacteria</taxon>
        <taxon>Pseudomonadati</taxon>
        <taxon>Pseudomonadota</taxon>
        <taxon>Alphaproteobacteria</taxon>
        <taxon>Rhodobacterales</taxon>
        <taxon>Roseobacteraceae</taxon>
        <taxon>Leisingera</taxon>
    </lineage>
</organism>
<evidence type="ECO:0000313" key="3">
    <source>
        <dbReference type="Proteomes" id="UP000766629"/>
    </source>
</evidence>
<evidence type="ECO:0008006" key="4">
    <source>
        <dbReference type="Google" id="ProtNLM"/>
    </source>
</evidence>
<evidence type="ECO:0000256" key="1">
    <source>
        <dbReference type="SAM" id="SignalP"/>
    </source>
</evidence>
<dbReference type="EMBL" id="JAHVJA010000001">
    <property type="protein sequence ID" value="MBY6137848.1"/>
    <property type="molecule type" value="Genomic_DNA"/>
</dbReference>
<protein>
    <recommendedName>
        <fullName evidence="4">Lipoprotein</fullName>
    </recommendedName>
</protein>
<gene>
    <name evidence="2" type="ORF">KUV26_00185</name>
</gene>
<dbReference type="Proteomes" id="UP000766629">
    <property type="component" value="Unassembled WGS sequence"/>
</dbReference>
<keyword evidence="3" id="KW-1185">Reference proteome</keyword>
<sequence>MKTYRLAVPAACLAALALVSACGTSTTNKNRELYDGVPFKAKAKPVDKKTDPAVFQIDIKGAERSVKGAREAAAHGGTKYCVTTYGSSDIDWANDPRNEEIPLTITDGRAVFQGTCTP</sequence>
<name>A0ABS7N9H5_9RHOB</name>
<evidence type="ECO:0000313" key="2">
    <source>
        <dbReference type="EMBL" id="MBY6137848.1"/>
    </source>
</evidence>
<dbReference type="PROSITE" id="PS51257">
    <property type="entry name" value="PROKAR_LIPOPROTEIN"/>
    <property type="match status" value="1"/>
</dbReference>
<keyword evidence="1" id="KW-0732">Signal</keyword>